<organism evidence="1 2">
    <name type="scientific">Gemmata algarum</name>
    <dbReference type="NCBI Taxonomy" id="2975278"/>
    <lineage>
        <taxon>Bacteria</taxon>
        <taxon>Pseudomonadati</taxon>
        <taxon>Planctomycetota</taxon>
        <taxon>Planctomycetia</taxon>
        <taxon>Gemmatales</taxon>
        <taxon>Gemmataceae</taxon>
        <taxon>Gemmata</taxon>
    </lineage>
</organism>
<reference evidence="2" key="1">
    <citation type="journal article" date="2023" name="Mar. Drugs">
        <title>Gemmata algarum, a Novel Planctomycete Isolated from an Algal Mat, Displays Antimicrobial Activity.</title>
        <authorList>
            <person name="Kumar G."/>
            <person name="Kallscheuer N."/>
            <person name="Kashif M."/>
            <person name="Ahamad S."/>
            <person name="Jagadeeshwari U."/>
            <person name="Pannikurungottu S."/>
            <person name="Haufschild T."/>
            <person name="Kabuu M."/>
            <person name="Sasikala C."/>
            <person name="Jogler C."/>
            <person name="Ramana C."/>
        </authorList>
    </citation>
    <scope>NUCLEOTIDE SEQUENCE [LARGE SCALE GENOMIC DNA]</scope>
    <source>
        <strain evidence="2">JC673</strain>
    </source>
</reference>
<dbReference type="EMBL" id="JAXBLV010000026">
    <property type="protein sequence ID" value="MDY3558370.1"/>
    <property type="molecule type" value="Genomic_DNA"/>
</dbReference>
<comment type="caution">
    <text evidence="1">The sequence shown here is derived from an EMBL/GenBank/DDBJ whole genome shotgun (WGS) entry which is preliminary data.</text>
</comment>
<accession>A0ABU5ET40</accession>
<proteinExistence type="predicted"/>
<dbReference type="RefSeq" id="WP_320685302.1">
    <property type="nucleotide sequence ID" value="NZ_JAXBLV010000026.1"/>
</dbReference>
<name>A0ABU5ET40_9BACT</name>
<evidence type="ECO:0000313" key="1">
    <source>
        <dbReference type="EMBL" id="MDY3558370.1"/>
    </source>
</evidence>
<evidence type="ECO:0000313" key="2">
    <source>
        <dbReference type="Proteomes" id="UP001272242"/>
    </source>
</evidence>
<dbReference type="Proteomes" id="UP001272242">
    <property type="component" value="Unassembled WGS sequence"/>
</dbReference>
<keyword evidence="2" id="KW-1185">Reference proteome</keyword>
<protein>
    <submittedName>
        <fullName evidence="1">Uncharacterized protein</fullName>
    </submittedName>
</protein>
<gene>
    <name evidence="1" type="ORF">R5W23_005463</name>
</gene>
<sequence>MQPELIELLGATGLGAKAALPKLRELRDGAEFEIAIAAPEDIQKIEPKQ</sequence>